<dbReference type="PANTHER" id="PTHR30309:SF0">
    <property type="entry name" value="GLYCEROL-3-PHOSPHATE ACYLTRANSFERASE-RELATED"/>
    <property type="match status" value="1"/>
</dbReference>
<keyword evidence="8" id="KW-0594">Phospholipid biosynthesis</keyword>
<dbReference type="PANTHER" id="PTHR30309">
    <property type="entry name" value="INNER MEMBRANE PROTEIN YGIH"/>
    <property type="match status" value="1"/>
</dbReference>
<evidence type="ECO:0000256" key="9">
    <source>
        <dbReference type="ARBA" id="ARBA00023264"/>
    </source>
</evidence>
<keyword evidence="9" id="KW-1208">Phospholipid metabolism</keyword>
<keyword evidence="6" id="KW-0443">Lipid metabolism</keyword>
<evidence type="ECO:0000313" key="11">
    <source>
        <dbReference type="EMBL" id="SVA88786.1"/>
    </source>
</evidence>
<keyword evidence="1" id="KW-1003">Cell membrane</keyword>
<accession>A0A381ZHP7</accession>
<dbReference type="GO" id="GO:0043772">
    <property type="term" value="F:acyl-phosphate glycerol-3-phosphate acyltransferase activity"/>
    <property type="evidence" value="ECO:0007669"/>
    <property type="project" value="InterPro"/>
</dbReference>
<name>A0A381ZHP7_9ZZZZ</name>
<evidence type="ECO:0000256" key="6">
    <source>
        <dbReference type="ARBA" id="ARBA00023098"/>
    </source>
</evidence>
<keyword evidence="2" id="KW-0444">Lipid biosynthesis</keyword>
<keyword evidence="7 10" id="KW-0472">Membrane</keyword>
<feature type="transmembrane region" description="Helical" evidence="10">
    <location>
        <begin position="12"/>
        <end position="32"/>
    </location>
</feature>
<feature type="transmembrane region" description="Helical" evidence="10">
    <location>
        <begin position="170"/>
        <end position="187"/>
    </location>
</feature>
<sequence>MPQFFLEQTILLTIWLLVCYLTGVLQIGDLITRKAGFDIRNSGTGNPGASNIYSQLGPAFGIAVFFLDVGKGLMPVIICNITDQPSFVVALSVFSLLAGHQLRFPWQTSGGTGMATAMGAGIGILPLGAAVALLPSAGILLMTRHPSYTGVAAFFITMVAGWLIYRDLVLCTAVLILSAAVLIKFRFQYRHLAS</sequence>
<keyword evidence="5 10" id="KW-1133">Transmembrane helix</keyword>
<gene>
    <name evidence="11" type="ORF">METZ01_LOCUS141640</name>
</gene>
<evidence type="ECO:0000256" key="3">
    <source>
        <dbReference type="ARBA" id="ARBA00022679"/>
    </source>
</evidence>
<proteinExistence type="predicted"/>
<keyword evidence="4 10" id="KW-0812">Transmembrane</keyword>
<organism evidence="11">
    <name type="scientific">marine metagenome</name>
    <dbReference type="NCBI Taxonomy" id="408172"/>
    <lineage>
        <taxon>unclassified sequences</taxon>
        <taxon>metagenomes</taxon>
        <taxon>ecological metagenomes</taxon>
    </lineage>
</organism>
<evidence type="ECO:0000256" key="5">
    <source>
        <dbReference type="ARBA" id="ARBA00022989"/>
    </source>
</evidence>
<evidence type="ECO:0000256" key="8">
    <source>
        <dbReference type="ARBA" id="ARBA00023209"/>
    </source>
</evidence>
<dbReference type="SMART" id="SM01207">
    <property type="entry name" value="G3P_acyltransf"/>
    <property type="match status" value="1"/>
</dbReference>
<dbReference type="InterPro" id="IPR003811">
    <property type="entry name" value="G3P_acylTferase_PlsY"/>
</dbReference>
<keyword evidence="3" id="KW-0808">Transferase</keyword>
<dbReference type="GO" id="GO:0005886">
    <property type="term" value="C:plasma membrane"/>
    <property type="evidence" value="ECO:0007669"/>
    <property type="project" value="InterPro"/>
</dbReference>
<evidence type="ECO:0000256" key="7">
    <source>
        <dbReference type="ARBA" id="ARBA00023136"/>
    </source>
</evidence>
<reference evidence="11" key="1">
    <citation type="submission" date="2018-05" db="EMBL/GenBank/DDBJ databases">
        <authorList>
            <person name="Lanie J.A."/>
            <person name="Ng W.-L."/>
            <person name="Kazmierczak K.M."/>
            <person name="Andrzejewski T.M."/>
            <person name="Davidsen T.M."/>
            <person name="Wayne K.J."/>
            <person name="Tettelin H."/>
            <person name="Glass J.I."/>
            <person name="Rusch D."/>
            <person name="Podicherti R."/>
            <person name="Tsui H.-C.T."/>
            <person name="Winkler M.E."/>
        </authorList>
    </citation>
    <scope>NUCLEOTIDE SEQUENCE</scope>
</reference>
<feature type="transmembrane region" description="Helical" evidence="10">
    <location>
        <begin position="114"/>
        <end position="134"/>
    </location>
</feature>
<evidence type="ECO:0000256" key="10">
    <source>
        <dbReference type="SAM" id="Phobius"/>
    </source>
</evidence>
<evidence type="ECO:0000256" key="1">
    <source>
        <dbReference type="ARBA" id="ARBA00022475"/>
    </source>
</evidence>
<evidence type="ECO:0000256" key="4">
    <source>
        <dbReference type="ARBA" id="ARBA00022692"/>
    </source>
</evidence>
<dbReference type="AlphaFoldDB" id="A0A381ZHP7"/>
<dbReference type="EMBL" id="UINC01021371">
    <property type="protein sequence ID" value="SVA88786.1"/>
    <property type="molecule type" value="Genomic_DNA"/>
</dbReference>
<protein>
    <recommendedName>
        <fullName evidence="12">Glycerol-3-phosphate acyltransferase</fullName>
    </recommendedName>
</protein>
<dbReference type="Pfam" id="PF02660">
    <property type="entry name" value="G3P_acyltransf"/>
    <property type="match status" value="1"/>
</dbReference>
<evidence type="ECO:0000256" key="2">
    <source>
        <dbReference type="ARBA" id="ARBA00022516"/>
    </source>
</evidence>
<dbReference type="GO" id="GO:0008654">
    <property type="term" value="P:phospholipid biosynthetic process"/>
    <property type="evidence" value="ECO:0007669"/>
    <property type="project" value="UniProtKB-KW"/>
</dbReference>
<evidence type="ECO:0008006" key="12">
    <source>
        <dbReference type="Google" id="ProtNLM"/>
    </source>
</evidence>